<dbReference type="GO" id="GO:0000981">
    <property type="term" value="F:DNA-binding transcription factor activity, RNA polymerase II-specific"/>
    <property type="evidence" value="ECO:0007669"/>
    <property type="project" value="InterPro"/>
</dbReference>
<evidence type="ECO:0000256" key="4">
    <source>
        <dbReference type="ARBA" id="ARBA00023242"/>
    </source>
</evidence>
<dbReference type="CDD" id="cd00067">
    <property type="entry name" value="GAL4"/>
    <property type="match status" value="1"/>
</dbReference>
<keyword evidence="6" id="KW-0812">Transmembrane</keyword>
<dbReference type="eggNOG" id="ENOG502QVYJ">
    <property type="taxonomic scope" value="Eukaryota"/>
</dbReference>
<feature type="compositionally biased region" description="Low complexity" evidence="5">
    <location>
        <begin position="755"/>
        <end position="786"/>
    </location>
</feature>
<feature type="domain" description="Zn(2)-C6 fungal-type" evidence="7">
    <location>
        <begin position="12"/>
        <end position="41"/>
    </location>
</feature>
<feature type="transmembrane region" description="Helical" evidence="6">
    <location>
        <begin position="519"/>
        <end position="542"/>
    </location>
</feature>
<keyword evidence="6" id="KW-1133">Transmembrane helix</keyword>
<dbReference type="InterPro" id="IPR051127">
    <property type="entry name" value="Fungal_SecMet_Regulators"/>
</dbReference>
<evidence type="ECO:0000313" key="8">
    <source>
        <dbReference type="EMBL" id="EMG48413.1"/>
    </source>
</evidence>
<dbReference type="SMART" id="SM00906">
    <property type="entry name" value="Fungal_trans"/>
    <property type="match status" value="1"/>
</dbReference>
<comment type="caution">
    <text evidence="8">The sequence shown here is derived from an EMBL/GenBank/DDBJ whole genome shotgun (WGS) entry which is preliminary data.</text>
</comment>
<keyword evidence="9" id="KW-1185">Reference proteome</keyword>
<dbReference type="SUPFAM" id="SSF57701">
    <property type="entry name" value="Zn2/Cys6 DNA-binding domain"/>
    <property type="match status" value="1"/>
</dbReference>
<feature type="transmembrane region" description="Helical" evidence="6">
    <location>
        <begin position="600"/>
        <end position="618"/>
    </location>
</feature>
<dbReference type="GO" id="GO:0003677">
    <property type="term" value="F:DNA binding"/>
    <property type="evidence" value="ECO:0007669"/>
    <property type="project" value="InterPro"/>
</dbReference>
<dbReference type="SMART" id="SM00066">
    <property type="entry name" value="GAL4"/>
    <property type="match status" value="1"/>
</dbReference>
<dbReference type="PANTHER" id="PTHR47424:SF6">
    <property type="entry name" value="PROLINE UTILIZATION TRANS-ACTIVATOR"/>
    <property type="match status" value="1"/>
</dbReference>
<dbReference type="InterPro" id="IPR007219">
    <property type="entry name" value="XnlR_reg_dom"/>
</dbReference>
<feature type="region of interest" description="Disordered" evidence="5">
    <location>
        <begin position="52"/>
        <end position="103"/>
    </location>
</feature>
<reference evidence="8 9" key="1">
    <citation type="submission" date="2013-02" db="EMBL/GenBank/DDBJ databases">
        <title>Genome sequence of Candida maltosa Xu316, a potential industrial strain for xylitol and ethanol production.</title>
        <authorList>
            <person name="Yu J."/>
            <person name="Wang Q."/>
            <person name="Geng X."/>
            <person name="Bao W."/>
            <person name="He P."/>
            <person name="Cai J."/>
        </authorList>
    </citation>
    <scope>NUCLEOTIDE SEQUENCE [LARGE SCALE GENOMIC DNA]</scope>
    <source>
        <strain evidence="9">Xu316</strain>
    </source>
</reference>
<feature type="compositionally biased region" description="Basic and acidic residues" evidence="5">
    <location>
        <begin position="94"/>
        <end position="103"/>
    </location>
</feature>
<evidence type="ECO:0000256" key="2">
    <source>
        <dbReference type="ARBA" id="ARBA00023015"/>
    </source>
</evidence>
<dbReference type="AlphaFoldDB" id="M3J8I0"/>
<dbReference type="EMBL" id="AOGT01001123">
    <property type="protein sequence ID" value="EMG48413.1"/>
    <property type="molecule type" value="Genomic_DNA"/>
</dbReference>
<dbReference type="Gene3D" id="4.10.240.10">
    <property type="entry name" value="Zn(2)-C6 fungal-type DNA-binding domain"/>
    <property type="match status" value="1"/>
</dbReference>
<evidence type="ECO:0000313" key="9">
    <source>
        <dbReference type="Proteomes" id="UP000011777"/>
    </source>
</evidence>
<sequence>MDSDKRTKVSRACDYCKKRKIRCSGKPPCDLCIKKDIDCTFSIIDKRTIRKSTHLSSTTSKKKSSPSTSSSSTSSTTTITTSKKDSLLPKPKKITKDKSSVDKKTIQLLSKKTDLPETLQPLESFPLHKVQRKDEQDHQQEDENIIVDNPQQPEGQLPQPNQSTESTPSVEESKVLYDSAGNLRYVGESSPLSFLFEVRNIFNERIGPSKFSSETDSLEVIVDPDDIFEISQVVLPTRAVMNDLVRIFYVNVVNASYYVDINYFMSEIVPLVYEHYNECSPGKIALVNLIIALGLFFAECTNDEVLTKLQSDTMKSNAYFEFGFYLTKKYMNKGKFWLTEAFALAYCFYQIKQERNTAWLMLGMSIRNAQALGLHRKYINESFKERSYIVHRRRLFKSLYILDRITSVLLGRPLIIDDYDCDDFDSEDIFHIDKDGVEFKDPRIQCMIYGVKLSHIIGKVTKNFYLDGILDPYKAEKLGMELKLWALNLPEDLQVDKVFVDSELVDPASENFVDHKMPLLIMHLCQLYSIVLLCRPFFMYLIFDKKRRKHMLTKPKTKNELAMSNFVKVATKSSLLIIQMVENYTNSLARKTGQVESHGVTHACFMASLIIGLSILYLEQNRYTSKDLYYSAKLMKYLNIAKKIFLYYNVSNPVSIRFHNIVESMQSALMTKFDLDMDGNKTKPVKKQQPPIPIPQPPQQPPPPQSSSDDMDIDQVEYAALKFNQDYELFFENFHDISKQPLDNLVFTSLHQPRSSSSSSAGSSNPNANTNTNTNTNTKTTTNTGSGVPVNMQRSPGSNSSDNSGSPSSTSSSHIKEGNTNNNNRSKKEPLDAFMYSMDLNDMLQ</sequence>
<dbReference type="Pfam" id="PF04082">
    <property type="entry name" value="Fungal_trans"/>
    <property type="match status" value="1"/>
</dbReference>
<evidence type="ECO:0000256" key="1">
    <source>
        <dbReference type="ARBA" id="ARBA00022723"/>
    </source>
</evidence>
<dbReference type="Pfam" id="PF00172">
    <property type="entry name" value="Zn_clus"/>
    <property type="match status" value="1"/>
</dbReference>
<protein>
    <recommendedName>
        <fullName evidence="7">Zn(2)-C6 fungal-type domain-containing protein</fullName>
    </recommendedName>
</protein>
<keyword evidence="2" id="KW-0805">Transcription regulation</keyword>
<dbReference type="Proteomes" id="UP000011777">
    <property type="component" value="Unassembled WGS sequence"/>
</dbReference>
<name>M3J8I0_CANMX</name>
<feature type="compositionally biased region" description="Polar residues" evidence="5">
    <location>
        <begin position="149"/>
        <end position="170"/>
    </location>
</feature>
<accession>M3J8I0</accession>
<keyword evidence="6" id="KW-0472">Membrane</keyword>
<dbReference type="GO" id="GO:0008270">
    <property type="term" value="F:zinc ion binding"/>
    <property type="evidence" value="ECO:0007669"/>
    <property type="project" value="InterPro"/>
</dbReference>
<keyword evidence="3" id="KW-0804">Transcription</keyword>
<dbReference type="STRING" id="1245528.M3J8I0"/>
<feature type="compositionally biased region" description="Low complexity" evidence="5">
    <location>
        <begin position="54"/>
        <end position="81"/>
    </location>
</feature>
<dbReference type="OrthoDB" id="3364175at2759"/>
<feature type="region of interest" description="Disordered" evidence="5">
    <location>
        <begin position="120"/>
        <end position="172"/>
    </location>
</feature>
<feature type="region of interest" description="Disordered" evidence="5">
    <location>
        <begin position="679"/>
        <end position="710"/>
    </location>
</feature>
<dbReference type="InterPro" id="IPR001138">
    <property type="entry name" value="Zn2Cys6_DnaBD"/>
</dbReference>
<feature type="compositionally biased region" description="Basic and acidic residues" evidence="5">
    <location>
        <begin position="132"/>
        <end position="141"/>
    </location>
</feature>
<dbReference type="PROSITE" id="PS50048">
    <property type="entry name" value="ZN2_CY6_FUNGAL_2"/>
    <property type="match status" value="1"/>
</dbReference>
<dbReference type="PROSITE" id="PS00463">
    <property type="entry name" value="ZN2_CY6_FUNGAL_1"/>
    <property type="match status" value="1"/>
</dbReference>
<proteinExistence type="predicted"/>
<evidence type="ECO:0000256" key="3">
    <source>
        <dbReference type="ARBA" id="ARBA00023163"/>
    </source>
</evidence>
<dbReference type="OMA" id="NISQHIA"/>
<feature type="compositionally biased region" description="Low complexity" evidence="5">
    <location>
        <begin position="795"/>
        <end position="813"/>
    </location>
</feature>
<dbReference type="GO" id="GO:0006351">
    <property type="term" value="P:DNA-templated transcription"/>
    <property type="evidence" value="ECO:0007669"/>
    <property type="project" value="InterPro"/>
</dbReference>
<dbReference type="HOGENOM" id="CLU_007695_0_0_1"/>
<organism evidence="8 9">
    <name type="scientific">Candida maltosa (strain Xu316)</name>
    <name type="common">Yeast</name>
    <dbReference type="NCBI Taxonomy" id="1245528"/>
    <lineage>
        <taxon>Eukaryota</taxon>
        <taxon>Fungi</taxon>
        <taxon>Dikarya</taxon>
        <taxon>Ascomycota</taxon>
        <taxon>Saccharomycotina</taxon>
        <taxon>Pichiomycetes</taxon>
        <taxon>Debaryomycetaceae</taxon>
        <taxon>Candida/Lodderomyces clade</taxon>
        <taxon>Candida</taxon>
    </lineage>
</organism>
<evidence type="ECO:0000259" key="7">
    <source>
        <dbReference type="PROSITE" id="PS50048"/>
    </source>
</evidence>
<feature type="compositionally biased region" description="Pro residues" evidence="5">
    <location>
        <begin position="690"/>
        <end position="705"/>
    </location>
</feature>
<dbReference type="InterPro" id="IPR036864">
    <property type="entry name" value="Zn2-C6_fun-type_DNA-bd_sf"/>
</dbReference>
<dbReference type="PANTHER" id="PTHR47424">
    <property type="entry name" value="REGULATORY PROTEIN GAL4"/>
    <property type="match status" value="1"/>
</dbReference>
<keyword evidence="1" id="KW-0479">Metal-binding</keyword>
<gene>
    <name evidence="8" type="ORF">G210_1022</name>
</gene>
<keyword evidence="4" id="KW-0539">Nucleus</keyword>
<evidence type="ECO:0000256" key="6">
    <source>
        <dbReference type="SAM" id="Phobius"/>
    </source>
</evidence>
<dbReference type="CDD" id="cd12148">
    <property type="entry name" value="fungal_TF_MHR"/>
    <property type="match status" value="1"/>
</dbReference>
<feature type="region of interest" description="Disordered" evidence="5">
    <location>
        <begin position="752"/>
        <end position="845"/>
    </location>
</feature>
<evidence type="ECO:0000256" key="5">
    <source>
        <dbReference type="SAM" id="MobiDB-lite"/>
    </source>
</evidence>